<organism evidence="6">
    <name type="scientific">Echinostoma caproni</name>
    <dbReference type="NCBI Taxonomy" id="27848"/>
    <lineage>
        <taxon>Eukaryota</taxon>
        <taxon>Metazoa</taxon>
        <taxon>Spiralia</taxon>
        <taxon>Lophotrochozoa</taxon>
        <taxon>Platyhelminthes</taxon>
        <taxon>Trematoda</taxon>
        <taxon>Digenea</taxon>
        <taxon>Plagiorchiida</taxon>
        <taxon>Echinostomata</taxon>
        <taxon>Echinostomatoidea</taxon>
        <taxon>Echinostomatidae</taxon>
        <taxon>Echinostoma</taxon>
    </lineage>
</organism>
<evidence type="ECO:0000256" key="2">
    <source>
        <dbReference type="ARBA" id="ARBA00022840"/>
    </source>
</evidence>
<proteinExistence type="predicted"/>
<dbReference type="InterPro" id="IPR031053">
    <property type="entry name" value="ALC1"/>
</dbReference>
<dbReference type="WBParaSite" id="ECPE_0001489401-mRNA-1">
    <property type="protein sequence ID" value="ECPE_0001489401-mRNA-1"/>
    <property type="gene ID" value="ECPE_0001489401"/>
</dbReference>
<dbReference type="GO" id="GO:0003678">
    <property type="term" value="F:DNA helicase activity"/>
    <property type="evidence" value="ECO:0007669"/>
    <property type="project" value="InterPro"/>
</dbReference>
<protein>
    <submittedName>
        <fullName evidence="6">Helicase ATP-binding domain-containing protein</fullName>
    </submittedName>
</protein>
<dbReference type="OrthoDB" id="448448at2759"/>
<gene>
    <name evidence="4" type="ORF">ECPE_LOCUS14855</name>
</gene>
<dbReference type="PANTHER" id="PTHR47157">
    <property type="entry name" value="CHROMODOMAIN-HELICASE-DNA-BINDING PROTEIN 1-LIKE"/>
    <property type="match status" value="1"/>
</dbReference>
<dbReference type="InterPro" id="IPR038718">
    <property type="entry name" value="SNF2-like_sf"/>
</dbReference>
<dbReference type="PANTHER" id="PTHR47157:SF1">
    <property type="entry name" value="CHROMODOMAIN-HELICASE-DNA-BINDING PROTEIN 1-LIKE"/>
    <property type="match status" value="1"/>
</dbReference>
<dbReference type="GO" id="GO:0005524">
    <property type="term" value="F:ATP binding"/>
    <property type="evidence" value="ECO:0007669"/>
    <property type="project" value="UniProtKB-KW"/>
</dbReference>
<dbReference type="InterPro" id="IPR014001">
    <property type="entry name" value="Helicase_ATP-bd"/>
</dbReference>
<dbReference type="Pfam" id="PF00176">
    <property type="entry name" value="SNF2-rel_dom"/>
    <property type="match status" value="2"/>
</dbReference>
<dbReference type="PROSITE" id="PS51192">
    <property type="entry name" value="HELICASE_ATP_BIND_1"/>
    <property type="match status" value="1"/>
</dbReference>
<reference evidence="4 5" key="2">
    <citation type="submission" date="2018-11" db="EMBL/GenBank/DDBJ databases">
        <authorList>
            <consortium name="Pathogen Informatics"/>
        </authorList>
    </citation>
    <scope>NUCLEOTIDE SEQUENCE [LARGE SCALE GENOMIC DNA]</scope>
    <source>
        <strain evidence="4 5">Egypt</strain>
    </source>
</reference>
<keyword evidence="1" id="KW-0547">Nucleotide-binding</keyword>
<feature type="domain" description="Helicase ATP-binding" evidence="3">
    <location>
        <begin position="68"/>
        <end position="139"/>
    </location>
</feature>
<keyword evidence="5" id="KW-1185">Reference proteome</keyword>
<dbReference type="Gene3D" id="3.40.50.10810">
    <property type="entry name" value="Tandem AAA-ATPase domain"/>
    <property type="match status" value="2"/>
</dbReference>
<dbReference type="AlphaFoldDB" id="A0A183B6L9"/>
<evidence type="ECO:0000313" key="6">
    <source>
        <dbReference type="WBParaSite" id="ECPE_0001489401-mRNA-1"/>
    </source>
</evidence>
<sequence length="164" mass="18532">MRLQRLLDRVKSLPIIEREGITQAALEAAGLENISLRAYQLYGVSWLKECVTQNRGGILCDEMGLGKTCQIALNDEEFFGQEFWRILVVDEGHRLKNSESLLFGALNDTCKGLRFILTGTPVQNNLVELYNLLHFVAPSYFPMSTKPDFVAYFDPDTDGKLLIT</sequence>
<evidence type="ECO:0000256" key="1">
    <source>
        <dbReference type="ARBA" id="ARBA00022741"/>
    </source>
</evidence>
<evidence type="ECO:0000259" key="3">
    <source>
        <dbReference type="PROSITE" id="PS51192"/>
    </source>
</evidence>
<dbReference type="Proteomes" id="UP000272942">
    <property type="component" value="Unassembled WGS sequence"/>
</dbReference>
<keyword evidence="2" id="KW-0067">ATP-binding</keyword>
<evidence type="ECO:0000313" key="5">
    <source>
        <dbReference type="Proteomes" id="UP000272942"/>
    </source>
</evidence>
<dbReference type="SUPFAM" id="SSF52540">
    <property type="entry name" value="P-loop containing nucleoside triphosphate hydrolases"/>
    <property type="match status" value="2"/>
</dbReference>
<dbReference type="GO" id="GO:0006281">
    <property type="term" value="P:DNA repair"/>
    <property type="evidence" value="ECO:0007669"/>
    <property type="project" value="InterPro"/>
</dbReference>
<reference evidence="6" key="1">
    <citation type="submission" date="2016-06" db="UniProtKB">
        <authorList>
            <consortium name="WormBaseParasite"/>
        </authorList>
    </citation>
    <scope>IDENTIFICATION</scope>
</reference>
<accession>A0A183B6L9</accession>
<dbReference type="InterPro" id="IPR027417">
    <property type="entry name" value="P-loop_NTPase"/>
</dbReference>
<dbReference type="GO" id="GO:0006338">
    <property type="term" value="P:chromatin remodeling"/>
    <property type="evidence" value="ECO:0007669"/>
    <property type="project" value="InterPro"/>
</dbReference>
<dbReference type="EMBL" id="UZAN01058753">
    <property type="protein sequence ID" value="VDP92127.1"/>
    <property type="molecule type" value="Genomic_DNA"/>
</dbReference>
<name>A0A183B6L9_9TREM</name>
<dbReference type="InterPro" id="IPR000330">
    <property type="entry name" value="SNF2_N"/>
</dbReference>
<evidence type="ECO:0000313" key="4">
    <source>
        <dbReference type="EMBL" id="VDP92127.1"/>
    </source>
</evidence>